<name>C0BXJ0_9FIRM</name>
<keyword evidence="3" id="KW-0813">Transport</keyword>
<dbReference type="Gene3D" id="3.30.70.1350">
    <property type="entry name" value="Cation efflux protein, cytoplasmic domain"/>
    <property type="match status" value="1"/>
</dbReference>
<reference evidence="10" key="2">
    <citation type="submission" date="2013-06" db="EMBL/GenBank/DDBJ databases">
        <title>Draft genome sequence of Clostridium hylemonae (DSM 15053).</title>
        <authorList>
            <person name="Sudarsanam P."/>
            <person name="Ley R."/>
            <person name="Guruge J."/>
            <person name="Turnbaugh P.J."/>
            <person name="Mahowald M."/>
            <person name="Liep D."/>
            <person name="Gordon J."/>
        </authorList>
    </citation>
    <scope>NUCLEOTIDE SEQUENCE</scope>
    <source>
        <strain evidence="10">DSM 15053</strain>
    </source>
</reference>
<evidence type="ECO:0000256" key="5">
    <source>
        <dbReference type="ARBA" id="ARBA00022989"/>
    </source>
</evidence>
<dbReference type="InterPro" id="IPR002524">
    <property type="entry name" value="Cation_efflux"/>
</dbReference>
<evidence type="ECO:0000259" key="8">
    <source>
        <dbReference type="Pfam" id="PF01545"/>
    </source>
</evidence>
<feature type="transmembrane region" description="Helical" evidence="7">
    <location>
        <begin position="223"/>
        <end position="240"/>
    </location>
</feature>
<sequence length="334" mass="35352">MASAGQYVCSAGVFFCPLPGTYALEWSAIELSQILEVTIMEQCTNEQMAMRVSLITIVQNIVLSILKLAAGLLAHSGAMVSDAVHSASDVMTTFVVIAGVKLSNKASDKDHPYGHERLECVAAIVLSVILGLTGLGIGSSGIGKIRAGGSALAVPGGLALAAAIVSIAVKEAMYWYTRAAAKKTGSGALMADAWHHRSDALSSVGSFVGILGARMGMPILDPAASVVICVFIIKAAVDIFRDAVSKMTDRSCDDATIQALRDTVLSDKQVLNIDRLNTRIFGDKYYVELEIVADADLSLSQAHDIAERVHDAVERKFTKVKHCMVHVNPTGGHL</sequence>
<evidence type="ECO:0000256" key="3">
    <source>
        <dbReference type="ARBA" id="ARBA00022448"/>
    </source>
</evidence>
<dbReference type="InterPro" id="IPR027469">
    <property type="entry name" value="Cation_efflux_TMD_sf"/>
</dbReference>
<accession>C0BXJ0</accession>
<evidence type="ECO:0000256" key="2">
    <source>
        <dbReference type="ARBA" id="ARBA00008114"/>
    </source>
</evidence>
<dbReference type="EMBL" id="ABYI02000012">
    <property type="protein sequence ID" value="EEG75297.1"/>
    <property type="molecule type" value="Genomic_DNA"/>
</dbReference>
<feature type="transmembrane region" description="Helical" evidence="7">
    <location>
        <begin position="148"/>
        <end position="169"/>
    </location>
</feature>
<proteinExistence type="inferred from homology"/>
<dbReference type="GO" id="GO:0008324">
    <property type="term" value="F:monoatomic cation transmembrane transporter activity"/>
    <property type="evidence" value="ECO:0007669"/>
    <property type="project" value="InterPro"/>
</dbReference>
<dbReference type="NCBIfam" id="TIGR01297">
    <property type="entry name" value="CDF"/>
    <property type="match status" value="1"/>
</dbReference>
<organism evidence="10 11">
    <name type="scientific">[Clostridium] hylemonae DSM 15053</name>
    <dbReference type="NCBI Taxonomy" id="553973"/>
    <lineage>
        <taxon>Bacteria</taxon>
        <taxon>Bacillati</taxon>
        <taxon>Bacillota</taxon>
        <taxon>Clostridia</taxon>
        <taxon>Lachnospirales</taxon>
        <taxon>Lachnospiraceae</taxon>
    </lineage>
</organism>
<dbReference type="SUPFAM" id="SSF160240">
    <property type="entry name" value="Cation efflux protein cytoplasmic domain-like"/>
    <property type="match status" value="1"/>
</dbReference>
<evidence type="ECO:0000256" key="1">
    <source>
        <dbReference type="ARBA" id="ARBA00004141"/>
    </source>
</evidence>
<dbReference type="PANTHER" id="PTHR43840:SF15">
    <property type="entry name" value="MITOCHONDRIAL METAL TRANSPORTER 1-RELATED"/>
    <property type="match status" value="1"/>
</dbReference>
<dbReference type="PANTHER" id="PTHR43840">
    <property type="entry name" value="MITOCHONDRIAL METAL TRANSPORTER 1-RELATED"/>
    <property type="match status" value="1"/>
</dbReference>
<dbReference type="GO" id="GO:0016020">
    <property type="term" value="C:membrane"/>
    <property type="evidence" value="ECO:0007669"/>
    <property type="project" value="UniProtKB-SubCell"/>
</dbReference>
<dbReference type="SUPFAM" id="SSF161111">
    <property type="entry name" value="Cation efflux protein transmembrane domain-like"/>
    <property type="match status" value="1"/>
</dbReference>
<dbReference type="STRING" id="553973.CLOHYLEM_04527"/>
<dbReference type="InterPro" id="IPR027470">
    <property type="entry name" value="Cation_efflux_CTD"/>
</dbReference>
<gene>
    <name evidence="10" type="ORF">CLOHYLEM_04527</name>
</gene>
<evidence type="ECO:0000256" key="7">
    <source>
        <dbReference type="SAM" id="Phobius"/>
    </source>
</evidence>
<dbReference type="InterPro" id="IPR050291">
    <property type="entry name" value="CDF_Transporter"/>
</dbReference>
<protein>
    <submittedName>
        <fullName evidence="10">Cation diffusion facilitator family transporter</fullName>
    </submittedName>
</protein>
<reference evidence="10" key="1">
    <citation type="submission" date="2009-02" db="EMBL/GenBank/DDBJ databases">
        <authorList>
            <person name="Fulton L."/>
            <person name="Clifton S."/>
            <person name="Fulton B."/>
            <person name="Xu J."/>
            <person name="Minx P."/>
            <person name="Pepin K.H."/>
            <person name="Johnson M."/>
            <person name="Bhonagiri V."/>
            <person name="Nash W.E."/>
            <person name="Mardis E.R."/>
            <person name="Wilson R.K."/>
        </authorList>
    </citation>
    <scope>NUCLEOTIDE SEQUENCE [LARGE SCALE GENOMIC DNA]</scope>
    <source>
        <strain evidence="10">DSM 15053</strain>
    </source>
</reference>
<keyword evidence="6 7" id="KW-0472">Membrane</keyword>
<feature type="transmembrane region" description="Helical" evidence="7">
    <location>
        <begin position="57"/>
        <end position="77"/>
    </location>
</feature>
<keyword evidence="4 7" id="KW-0812">Transmembrane</keyword>
<dbReference type="eggNOG" id="COG0053">
    <property type="taxonomic scope" value="Bacteria"/>
</dbReference>
<keyword evidence="5 7" id="KW-1133">Transmembrane helix</keyword>
<feature type="transmembrane region" description="Helical" evidence="7">
    <location>
        <begin position="121"/>
        <end position="142"/>
    </location>
</feature>
<dbReference type="Proteomes" id="UP000004893">
    <property type="component" value="Unassembled WGS sequence"/>
</dbReference>
<comment type="caution">
    <text evidence="10">The sequence shown here is derived from an EMBL/GenBank/DDBJ whole genome shotgun (WGS) entry which is preliminary data.</text>
</comment>
<evidence type="ECO:0000256" key="4">
    <source>
        <dbReference type="ARBA" id="ARBA00022692"/>
    </source>
</evidence>
<evidence type="ECO:0000313" key="11">
    <source>
        <dbReference type="Proteomes" id="UP000004893"/>
    </source>
</evidence>
<dbReference type="InterPro" id="IPR058533">
    <property type="entry name" value="Cation_efflux_TM"/>
</dbReference>
<feature type="domain" description="Cation efflux protein cytoplasmic" evidence="9">
    <location>
        <begin position="253"/>
        <end position="329"/>
    </location>
</feature>
<dbReference type="Pfam" id="PF01545">
    <property type="entry name" value="Cation_efflux"/>
    <property type="match status" value="1"/>
</dbReference>
<keyword evidence="11" id="KW-1185">Reference proteome</keyword>
<dbReference type="HOGENOM" id="CLU_013430_3_6_9"/>
<dbReference type="Pfam" id="PF16916">
    <property type="entry name" value="ZT_dimer"/>
    <property type="match status" value="1"/>
</dbReference>
<evidence type="ECO:0000256" key="6">
    <source>
        <dbReference type="ARBA" id="ARBA00023136"/>
    </source>
</evidence>
<comment type="similarity">
    <text evidence="2">Belongs to the cation diffusion facilitator (CDF) transporter (TC 2.A.4) family.</text>
</comment>
<evidence type="ECO:0000313" key="10">
    <source>
        <dbReference type="EMBL" id="EEG75297.1"/>
    </source>
</evidence>
<evidence type="ECO:0000259" key="9">
    <source>
        <dbReference type="Pfam" id="PF16916"/>
    </source>
</evidence>
<feature type="domain" description="Cation efflux protein transmembrane" evidence="8">
    <location>
        <begin position="54"/>
        <end position="246"/>
    </location>
</feature>
<comment type="subcellular location">
    <subcellularLocation>
        <location evidence="1">Membrane</location>
        <topology evidence="1">Multi-pass membrane protein</topology>
    </subcellularLocation>
</comment>
<dbReference type="InterPro" id="IPR036837">
    <property type="entry name" value="Cation_efflux_CTD_sf"/>
</dbReference>
<dbReference type="AlphaFoldDB" id="C0BXJ0"/>
<dbReference type="Gene3D" id="1.20.1510.10">
    <property type="entry name" value="Cation efflux protein transmembrane domain"/>
    <property type="match status" value="1"/>
</dbReference>
<dbReference type="FunFam" id="1.20.1510.10:FF:000006">
    <property type="entry name" value="Divalent cation efflux transporter"/>
    <property type="match status" value="1"/>
</dbReference>